<sequence length="117" mass="12673">MFLVRCVTLSIHLAWQLGKGNGDSVPCFPVTPDSECLVKLIPLSTLGETEHSNDEPGSDPKSVSPCRHRRGHRAPWGGNADIAELNLKGIWLLLGLLDLDCSGIIRGVTLKKLKSFG</sequence>
<evidence type="ECO:0000256" key="1">
    <source>
        <dbReference type="SAM" id="MobiDB-lite"/>
    </source>
</evidence>
<evidence type="ECO:0000313" key="3">
    <source>
        <dbReference type="EMBL" id="CAD8459994.1"/>
    </source>
</evidence>
<evidence type="ECO:0000256" key="2">
    <source>
        <dbReference type="SAM" id="SignalP"/>
    </source>
</evidence>
<keyword evidence="2" id="KW-0732">Signal</keyword>
<dbReference type="EMBL" id="HBEM01027799">
    <property type="protein sequence ID" value="CAD8459994.1"/>
    <property type="molecule type" value="Transcribed_RNA"/>
</dbReference>
<reference evidence="3" key="1">
    <citation type="submission" date="2021-01" db="EMBL/GenBank/DDBJ databases">
        <authorList>
            <person name="Corre E."/>
            <person name="Pelletier E."/>
            <person name="Niang G."/>
            <person name="Scheremetjew M."/>
            <person name="Finn R."/>
            <person name="Kale V."/>
            <person name="Holt S."/>
            <person name="Cochrane G."/>
            <person name="Meng A."/>
            <person name="Brown T."/>
            <person name="Cohen L."/>
        </authorList>
    </citation>
    <scope>NUCLEOTIDE SEQUENCE</scope>
    <source>
        <strain evidence="3">CCMP2058</strain>
    </source>
</reference>
<protein>
    <submittedName>
        <fullName evidence="3">Uncharacterized protein</fullName>
    </submittedName>
</protein>
<organism evidence="3">
    <name type="scientific">Amorphochlora amoebiformis</name>
    <dbReference type="NCBI Taxonomy" id="1561963"/>
    <lineage>
        <taxon>Eukaryota</taxon>
        <taxon>Sar</taxon>
        <taxon>Rhizaria</taxon>
        <taxon>Cercozoa</taxon>
        <taxon>Chlorarachniophyceae</taxon>
        <taxon>Amorphochlora</taxon>
    </lineage>
</organism>
<feature type="signal peptide" evidence="2">
    <location>
        <begin position="1"/>
        <end position="22"/>
    </location>
</feature>
<gene>
    <name evidence="3" type="ORF">LAMO00422_LOCUS18952</name>
</gene>
<dbReference type="AlphaFoldDB" id="A0A7S0DN41"/>
<proteinExistence type="predicted"/>
<feature type="chain" id="PRO_5030522020" evidence="2">
    <location>
        <begin position="23"/>
        <end position="117"/>
    </location>
</feature>
<feature type="region of interest" description="Disordered" evidence="1">
    <location>
        <begin position="47"/>
        <end position="73"/>
    </location>
</feature>
<accession>A0A7S0DN41</accession>
<name>A0A7S0DN41_9EUKA</name>